<dbReference type="OrthoDB" id="7560784at2"/>
<name>A0A3P1C3S4_9BACT</name>
<evidence type="ECO:0000259" key="1">
    <source>
        <dbReference type="Pfam" id="PF14065"/>
    </source>
</evidence>
<feature type="domain" description="Pvc16 N-terminal" evidence="1">
    <location>
        <begin position="8"/>
        <end position="184"/>
    </location>
</feature>
<keyword evidence="3" id="KW-1185">Reference proteome</keyword>
<dbReference type="Proteomes" id="UP000271925">
    <property type="component" value="Unassembled WGS sequence"/>
</dbReference>
<evidence type="ECO:0000313" key="2">
    <source>
        <dbReference type="EMBL" id="RRB07753.1"/>
    </source>
</evidence>
<gene>
    <name evidence="2" type="ORF">EHT25_08260</name>
</gene>
<dbReference type="Pfam" id="PF14065">
    <property type="entry name" value="Pvc16_N"/>
    <property type="match status" value="1"/>
</dbReference>
<dbReference type="EMBL" id="RQJO01000007">
    <property type="protein sequence ID" value="RRB07753.1"/>
    <property type="molecule type" value="Genomic_DNA"/>
</dbReference>
<dbReference type="InterPro" id="IPR025351">
    <property type="entry name" value="Pvc16_N"/>
</dbReference>
<comment type="caution">
    <text evidence="2">The sequence shown here is derived from an EMBL/GenBank/DDBJ whole genome shotgun (WGS) entry which is preliminary data.</text>
</comment>
<sequence>MLNTALLFLKKYLKNNPSLEQVDIDLKYLPSKTTDLEDASSNIFITLLSIEEERSTKSPYRYERKTDVSPARINIINSELALNLYLMISSSGDYVEALKNISKVIATFANKNSFEKADFEAVLLEGDDIDPLSQLSLDIQNFSLDQTNNLWQALANNIIPHIIYKVRIVAITPTLPQATTREVREINVETKTL</sequence>
<reference evidence="2 3" key="1">
    <citation type="submission" date="2018-11" db="EMBL/GenBank/DDBJ databases">
        <authorList>
            <person name="Zhou Z."/>
            <person name="Wang G."/>
        </authorList>
    </citation>
    <scope>NUCLEOTIDE SEQUENCE [LARGE SCALE GENOMIC DNA]</scope>
    <source>
        <strain evidence="2 3">KCTC52004</strain>
    </source>
</reference>
<protein>
    <submittedName>
        <fullName evidence="2">DUF4255 domain-containing protein</fullName>
    </submittedName>
</protein>
<proteinExistence type="predicted"/>
<evidence type="ECO:0000313" key="3">
    <source>
        <dbReference type="Proteomes" id="UP000271925"/>
    </source>
</evidence>
<organism evidence="2 3">
    <name type="scientific">Larkinella rosea</name>
    <dbReference type="NCBI Taxonomy" id="2025312"/>
    <lineage>
        <taxon>Bacteria</taxon>
        <taxon>Pseudomonadati</taxon>
        <taxon>Bacteroidota</taxon>
        <taxon>Cytophagia</taxon>
        <taxon>Cytophagales</taxon>
        <taxon>Spirosomataceae</taxon>
        <taxon>Larkinella</taxon>
    </lineage>
</organism>
<accession>A0A3P1C3S4</accession>
<dbReference type="AlphaFoldDB" id="A0A3P1C3S4"/>